<keyword evidence="3" id="KW-1185">Reference proteome</keyword>
<reference evidence="2 3" key="1">
    <citation type="journal article" date="2009" name="PLoS Genet.">
        <title>Genomic analysis of the basal lineage fungus Rhizopus oryzae reveals a whole-genome duplication.</title>
        <authorList>
            <person name="Ma L.-J."/>
            <person name="Ibrahim A.S."/>
            <person name="Skory C."/>
            <person name="Grabherr M.G."/>
            <person name="Burger G."/>
            <person name="Butler M."/>
            <person name="Elias M."/>
            <person name="Idnurm A."/>
            <person name="Lang B.F."/>
            <person name="Sone T."/>
            <person name="Abe A."/>
            <person name="Calvo S.E."/>
            <person name="Corrochano L.M."/>
            <person name="Engels R."/>
            <person name="Fu J."/>
            <person name="Hansberg W."/>
            <person name="Kim J.-M."/>
            <person name="Kodira C.D."/>
            <person name="Koehrsen M.J."/>
            <person name="Liu B."/>
            <person name="Miranda-Saavedra D."/>
            <person name="O'Leary S."/>
            <person name="Ortiz-Castellanos L."/>
            <person name="Poulter R."/>
            <person name="Rodriguez-Romero J."/>
            <person name="Ruiz-Herrera J."/>
            <person name="Shen Y.-Q."/>
            <person name="Zeng Q."/>
            <person name="Galagan J."/>
            <person name="Birren B.W."/>
            <person name="Cuomo C.A."/>
            <person name="Wickes B.L."/>
        </authorList>
    </citation>
    <scope>NUCLEOTIDE SEQUENCE [LARGE SCALE GENOMIC DNA]</scope>
    <source>
        <strain evidence="3">RA 99-880 / ATCC MYA-4621 / FGSC 9543 / NRRL 43880</strain>
    </source>
</reference>
<feature type="transmembrane region" description="Helical" evidence="1">
    <location>
        <begin position="43"/>
        <end position="65"/>
    </location>
</feature>
<dbReference type="RefSeq" id="XP_067520237.1">
    <property type="nucleotide sequence ID" value="XM_067664136.1"/>
</dbReference>
<proteinExistence type="predicted"/>
<evidence type="ECO:0000313" key="2">
    <source>
        <dbReference type="EMBL" id="EIE84841.1"/>
    </source>
</evidence>
<evidence type="ECO:0000313" key="3">
    <source>
        <dbReference type="Proteomes" id="UP000009138"/>
    </source>
</evidence>
<organism evidence="2 3">
    <name type="scientific">Rhizopus delemar (strain RA 99-880 / ATCC MYA-4621 / FGSC 9543 / NRRL 43880)</name>
    <name type="common">Mucormycosis agent</name>
    <name type="synonym">Rhizopus arrhizus var. delemar</name>
    <dbReference type="NCBI Taxonomy" id="246409"/>
    <lineage>
        <taxon>Eukaryota</taxon>
        <taxon>Fungi</taxon>
        <taxon>Fungi incertae sedis</taxon>
        <taxon>Mucoromycota</taxon>
        <taxon>Mucoromycotina</taxon>
        <taxon>Mucoromycetes</taxon>
        <taxon>Mucorales</taxon>
        <taxon>Mucorineae</taxon>
        <taxon>Rhizopodaceae</taxon>
        <taxon>Rhizopus</taxon>
    </lineage>
</organism>
<dbReference type="EMBL" id="CH476738">
    <property type="protein sequence ID" value="EIE84841.1"/>
    <property type="molecule type" value="Genomic_DNA"/>
</dbReference>
<dbReference type="InParanoid" id="I1C8R1"/>
<dbReference type="AlphaFoldDB" id="I1C8R1"/>
<dbReference type="Proteomes" id="UP000009138">
    <property type="component" value="Unassembled WGS sequence"/>
</dbReference>
<name>I1C8R1_RHIO9</name>
<keyword evidence="1" id="KW-1133">Transmembrane helix</keyword>
<keyword evidence="1" id="KW-0812">Transmembrane</keyword>
<dbReference type="GeneID" id="93616517"/>
<feature type="transmembrane region" description="Helical" evidence="1">
    <location>
        <begin position="88"/>
        <end position="111"/>
    </location>
</feature>
<protein>
    <submittedName>
        <fullName evidence="2">Uncharacterized protein</fullName>
    </submittedName>
</protein>
<keyword evidence="1" id="KW-0472">Membrane</keyword>
<dbReference type="STRING" id="246409.I1C8R1"/>
<sequence>MSDGYGSVNTRDEEVPLIADQLSENEPFFQKAKRILHLHRHRVVAFWIVIITITAVLTLSFRFFLEKGASDNEQDVLLKDMCVSDRSWFVALMLSIFLGPFAGLGGIWWTIDAVLIALNVLNDHPFGCHLH</sequence>
<accession>I1C8R1</accession>
<dbReference type="OrthoDB" id="408511at2759"/>
<dbReference type="VEuPathDB" id="FungiDB:RO3G_09551"/>
<gene>
    <name evidence="2" type="ORF">RO3G_09551</name>
</gene>
<evidence type="ECO:0000256" key="1">
    <source>
        <dbReference type="SAM" id="Phobius"/>
    </source>
</evidence>